<sequence length="72" mass="8196">MGKLLCKTALQKSNRGSLCLTTIDVTSKDTYKYDGGMTRCLSYFHKKGSSMVRHIKYSNVSITLHKHTHDMQ</sequence>
<reference evidence="1 2" key="2">
    <citation type="journal article" date="2022" name="Mol. Ecol. Resour.">
        <title>The genomes of chicory, endive, great burdock and yacon provide insights into Asteraceae paleo-polyploidization history and plant inulin production.</title>
        <authorList>
            <person name="Fan W."/>
            <person name="Wang S."/>
            <person name="Wang H."/>
            <person name="Wang A."/>
            <person name="Jiang F."/>
            <person name="Liu H."/>
            <person name="Zhao H."/>
            <person name="Xu D."/>
            <person name="Zhang Y."/>
        </authorList>
    </citation>
    <scope>NUCLEOTIDE SEQUENCE [LARGE SCALE GENOMIC DNA]</scope>
    <source>
        <strain evidence="2">cv. Punajuju</strain>
        <tissue evidence="1">Leaves</tissue>
    </source>
</reference>
<evidence type="ECO:0000313" key="1">
    <source>
        <dbReference type="EMBL" id="KAI3752056.1"/>
    </source>
</evidence>
<organism evidence="1 2">
    <name type="scientific">Cichorium intybus</name>
    <name type="common">Chicory</name>
    <dbReference type="NCBI Taxonomy" id="13427"/>
    <lineage>
        <taxon>Eukaryota</taxon>
        <taxon>Viridiplantae</taxon>
        <taxon>Streptophyta</taxon>
        <taxon>Embryophyta</taxon>
        <taxon>Tracheophyta</taxon>
        <taxon>Spermatophyta</taxon>
        <taxon>Magnoliopsida</taxon>
        <taxon>eudicotyledons</taxon>
        <taxon>Gunneridae</taxon>
        <taxon>Pentapetalae</taxon>
        <taxon>asterids</taxon>
        <taxon>campanulids</taxon>
        <taxon>Asterales</taxon>
        <taxon>Asteraceae</taxon>
        <taxon>Cichorioideae</taxon>
        <taxon>Cichorieae</taxon>
        <taxon>Cichoriinae</taxon>
        <taxon>Cichorium</taxon>
    </lineage>
</organism>
<evidence type="ECO:0000313" key="2">
    <source>
        <dbReference type="Proteomes" id="UP001055811"/>
    </source>
</evidence>
<protein>
    <submittedName>
        <fullName evidence="1">Uncharacterized protein</fullName>
    </submittedName>
</protein>
<proteinExistence type="predicted"/>
<keyword evidence="2" id="KW-1185">Reference proteome</keyword>
<accession>A0ACB9DZY3</accession>
<comment type="caution">
    <text evidence="1">The sequence shown here is derived from an EMBL/GenBank/DDBJ whole genome shotgun (WGS) entry which is preliminary data.</text>
</comment>
<name>A0ACB9DZY3_CICIN</name>
<dbReference type="EMBL" id="CM042012">
    <property type="protein sequence ID" value="KAI3752056.1"/>
    <property type="molecule type" value="Genomic_DNA"/>
</dbReference>
<gene>
    <name evidence="1" type="ORF">L2E82_23188</name>
</gene>
<dbReference type="Proteomes" id="UP001055811">
    <property type="component" value="Linkage Group LG04"/>
</dbReference>
<reference evidence="2" key="1">
    <citation type="journal article" date="2022" name="Mol. Ecol. Resour.">
        <title>The genomes of chicory, endive, great burdock and yacon provide insights into Asteraceae palaeo-polyploidization history and plant inulin production.</title>
        <authorList>
            <person name="Fan W."/>
            <person name="Wang S."/>
            <person name="Wang H."/>
            <person name="Wang A."/>
            <person name="Jiang F."/>
            <person name="Liu H."/>
            <person name="Zhao H."/>
            <person name="Xu D."/>
            <person name="Zhang Y."/>
        </authorList>
    </citation>
    <scope>NUCLEOTIDE SEQUENCE [LARGE SCALE GENOMIC DNA]</scope>
    <source>
        <strain evidence="2">cv. Punajuju</strain>
    </source>
</reference>